<name>A0A0R1S022_9LACO</name>
<organism evidence="1 2">
    <name type="scientific">Lentilactobacillus diolivorans DSM 14421</name>
    <dbReference type="NCBI Taxonomy" id="1423739"/>
    <lineage>
        <taxon>Bacteria</taxon>
        <taxon>Bacillati</taxon>
        <taxon>Bacillota</taxon>
        <taxon>Bacilli</taxon>
        <taxon>Lactobacillales</taxon>
        <taxon>Lactobacillaceae</taxon>
        <taxon>Lentilactobacillus</taxon>
    </lineage>
</organism>
<dbReference type="Proteomes" id="UP000052013">
    <property type="component" value="Unassembled WGS sequence"/>
</dbReference>
<sequence>MAESTVPIIQNKFYQFGGIVIMNEKQLKRFWKHEERIGIRGWDFSHLKRRWNNEKLPWDYRQLVLQSLTPNKMLLDMGTGGGELLSSFHHPAHQTAVTEAWQPNIDLLRKKFEPIGVTVYPVKQADMLPVHNQSVDIITNSHNAFNAKSVANKLNSTGLFITQQVGATNNFSLSQFLNPNYVPAFPKNTLLQTINACQKAGLKIRLDKQAFPKMTFFDVGAIVYYASIIPWEFPNFSVDKCLPQLLALQQIIDTQKSITTNEDRFIVIAQKA</sequence>
<dbReference type="EMBL" id="AZEY01000108">
    <property type="protein sequence ID" value="KRL62511.1"/>
    <property type="molecule type" value="Genomic_DNA"/>
</dbReference>
<evidence type="ECO:0000313" key="1">
    <source>
        <dbReference type="EMBL" id="KRL62511.1"/>
    </source>
</evidence>
<dbReference type="PANTHER" id="PTHR43460">
    <property type="entry name" value="METHYLTRANSFERASE"/>
    <property type="match status" value="1"/>
</dbReference>
<dbReference type="PATRIC" id="fig|1423739.3.peg.2110"/>
<proteinExistence type="predicted"/>
<keyword evidence="1" id="KW-0808">Transferase</keyword>
<reference evidence="1 2" key="1">
    <citation type="journal article" date="2015" name="Genome Announc.">
        <title>Expanding the biotechnology potential of lactobacilli through comparative genomics of 213 strains and associated genera.</title>
        <authorList>
            <person name="Sun Z."/>
            <person name="Harris H.M."/>
            <person name="McCann A."/>
            <person name="Guo C."/>
            <person name="Argimon S."/>
            <person name="Zhang W."/>
            <person name="Yang X."/>
            <person name="Jeffery I.B."/>
            <person name="Cooney J.C."/>
            <person name="Kagawa T.F."/>
            <person name="Liu W."/>
            <person name="Song Y."/>
            <person name="Salvetti E."/>
            <person name="Wrobel A."/>
            <person name="Rasinkangas P."/>
            <person name="Parkhill J."/>
            <person name="Rea M.C."/>
            <person name="O'Sullivan O."/>
            <person name="Ritari J."/>
            <person name="Douillard F.P."/>
            <person name="Paul Ross R."/>
            <person name="Yang R."/>
            <person name="Briner A.E."/>
            <person name="Felis G.E."/>
            <person name="de Vos W.M."/>
            <person name="Barrangou R."/>
            <person name="Klaenhammer T.R."/>
            <person name="Caufield P.W."/>
            <person name="Cui Y."/>
            <person name="Zhang H."/>
            <person name="O'Toole P.W."/>
        </authorList>
    </citation>
    <scope>NUCLEOTIDE SEQUENCE [LARGE SCALE GENOMIC DNA]</scope>
    <source>
        <strain evidence="1 2">DSM 14421</strain>
    </source>
</reference>
<dbReference type="SUPFAM" id="SSF53335">
    <property type="entry name" value="S-adenosyl-L-methionine-dependent methyltransferases"/>
    <property type="match status" value="1"/>
</dbReference>
<gene>
    <name evidence="1" type="ORF">FC85_GL002024</name>
</gene>
<dbReference type="InterPro" id="IPR052939">
    <property type="entry name" value="23S_rRNA_MeTrnsfrase_RlmA"/>
</dbReference>
<evidence type="ECO:0000313" key="2">
    <source>
        <dbReference type="Proteomes" id="UP000052013"/>
    </source>
</evidence>
<dbReference type="AlphaFoldDB" id="A0A0R1S022"/>
<dbReference type="Gene3D" id="3.40.50.150">
    <property type="entry name" value="Vaccinia Virus protein VP39"/>
    <property type="match status" value="1"/>
</dbReference>
<dbReference type="STRING" id="1423739.FC85_GL002024"/>
<dbReference type="GO" id="GO:0008168">
    <property type="term" value="F:methyltransferase activity"/>
    <property type="evidence" value="ECO:0007669"/>
    <property type="project" value="UniProtKB-KW"/>
</dbReference>
<protein>
    <submittedName>
        <fullName evidence="1">Methyltransferase</fullName>
    </submittedName>
</protein>
<dbReference type="InterPro" id="IPR029063">
    <property type="entry name" value="SAM-dependent_MTases_sf"/>
</dbReference>
<dbReference type="PANTHER" id="PTHR43460:SF1">
    <property type="entry name" value="METHYLTRANSFERASE TYPE 11 DOMAIN-CONTAINING PROTEIN"/>
    <property type="match status" value="1"/>
</dbReference>
<accession>A0A0R1S022</accession>
<dbReference type="GO" id="GO:0032259">
    <property type="term" value="P:methylation"/>
    <property type="evidence" value="ECO:0007669"/>
    <property type="project" value="UniProtKB-KW"/>
</dbReference>
<comment type="caution">
    <text evidence="1">The sequence shown here is derived from an EMBL/GenBank/DDBJ whole genome shotgun (WGS) entry which is preliminary data.</text>
</comment>
<keyword evidence="1" id="KW-0489">Methyltransferase</keyword>